<dbReference type="GO" id="GO:0016829">
    <property type="term" value="F:lyase activity"/>
    <property type="evidence" value="ECO:0007669"/>
    <property type="project" value="UniProtKB-KW"/>
</dbReference>
<keyword evidence="2" id="KW-0325">Glycoprotein</keyword>
<dbReference type="SUPFAM" id="SSF51126">
    <property type="entry name" value="Pectin lyase-like"/>
    <property type="match status" value="1"/>
</dbReference>
<evidence type="ECO:0000313" key="3">
    <source>
        <dbReference type="EMBL" id="MFD1872428.1"/>
    </source>
</evidence>
<proteinExistence type="predicted"/>
<name>A0ABW4QS90_9BACT</name>
<keyword evidence="3" id="KW-0456">Lyase</keyword>
<evidence type="ECO:0000313" key="4">
    <source>
        <dbReference type="Proteomes" id="UP001597197"/>
    </source>
</evidence>
<dbReference type="Gene3D" id="2.160.20.10">
    <property type="entry name" value="Single-stranded right-handed beta-helix, Pectin lyase-like"/>
    <property type="match status" value="1"/>
</dbReference>
<sequence>MFTDLGLRSALFVATLLAGWAGRPAPVALVPLLAFAGAEGAGRFTTGGRGTAAVPTTVLEVTNLRDDNLPGSLRYAVQLSAAKAPARTIVFRVAGTIHLLSPLTFNRANTTIAGQTAPGGGICLADYPVQVKADNIIVRFLRFRMGDKNQNQGMVDGAGGDDAFGGMRNNRLVIDHCSMSWSTDECFSVYEGDSTTLQWNLIGPPLNYSYHFEKGDTDYERHGYGGIWGGQHASMHHNLFVHCNSRTPRFNGSRYTHAAGFENCDFRNNVIYDWGENNVYAGEGGNYNIVNNYYKPGPSTKPAVRQRLLNPYKLDKGANPLPYGKFYLTGNYQEASAEITRHNWRGVDMNGGTRADTTLAQAAAPFDLGPVTTQPAQEAYPLVLAGAGATRPARDTLDQRLVREVRLRTGRLIDAPGGYPHGTPYGTVQKAWPALKEAPAPADTDHDGMPDAWETAHKLNPKDASDRAKIGPGGYPMLEVYLGELAG</sequence>
<dbReference type="Proteomes" id="UP001597197">
    <property type="component" value="Unassembled WGS sequence"/>
</dbReference>
<keyword evidence="4" id="KW-1185">Reference proteome</keyword>
<gene>
    <name evidence="3" type="ORF">ACFSDX_08315</name>
</gene>
<dbReference type="InterPro" id="IPR011050">
    <property type="entry name" value="Pectin_lyase_fold/virulence"/>
</dbReference>
<dbReference type="InterPro" id="IPR012334">
    <property type="entry name" value="Pectin_lyas_fold"/>
</dbReference>
<dbReference type="RefSeq" id="WP_382312847.1">
    <property type="nucleotide sequence ID" value="NZ_JBHUFD010000003.1"/>
</dbReference>
<dbReference type="PANTHER" id="PTHR42970:SF1">
    <property type="entry name" value="PECTATE LYASE C-RELATED"/>
    <property type="match status" value="1"/>
</dbReference>
<dbReference type="PANTHER" id="PTHR42970">
    <property type="entry name" value="PECTATE LYASE C-RELATED"/>
    <property type="match status" value="1"/>
</dbReference>
<protein>
    <submittedName>
        <fullName evidence="3">Polysaccharide lyase family 1 protein</fullName>
    </submittedName>
</protein>
<comment type="caution">
    <text evidence="3">The sequence shown here is derived from an EMBL/GenBank/DDBJ whole genome shotgun (WGS) entry which is preliminary data.</text>
</comment>
<dbReference type="EMBL" id="JBHUFD010000003">
    <property type="protein sequence ID" value="MFD1872428.1"/>
    <property type="molecule type" value="Genomic_DNA"/>
</dbReference>
<evidence type="ECO:0000256" key="1">
    <source>
        <dbReference type="ARBA" id="ARBA00022723"/>
    </source>
</evidence>
<keyword evidence="1" id="KW-0479">Metal-binding</keyword>
<reference evidence="4" key="1">
    <citation type="journal article" date="2019" name="Int. J. Syst. Evol. Microbiol.">
        <title>The Global Catalogue of Microorganisms (GCM) 10K type strain sequencing project: providing services to taxonomists for standard genome sequencing and annotation.</title>
        <authorList>
            <consortium name="The Broad Institute Genomics Platform"/>
            <consortium name="The Broad Institute Genome Sequencing Center for Infectious Disease"/>
            <person name="Wu L."/>
            <person name="Ma J."/>
        </authorList>
    </citation>
    <scope>NUCLEOTIDE SEQUENCE [LARGE SCALE GENOMIC DNA]</scope>
    <source>
        <strain evidence="4">CGMCC 1.15795</strain>
    </source>
</reference>
<organism evidence="3 4">
    <name type="scientific">Hymenobacter bucti</name>
    <dbReference type="NCBI Taxonomy" id="1844114"/>
    <lineage>
        <taxon>Bacteria</taxon>
        <taxon>Pseudomonadati</taxon>
        <taxon>Bacteroidota</taxon>
        <taxon>Cytophagia</taxon>
        <taxon>Cytophagales</taxon>
        <taxon>Hymenobacteraceae</taxon>
        <taxon>Hymenobacter</taxon>
    </lineage>
</organism>
<dbReference type="InterPro" id="IPR052063">
    <property type="entry name" value="Polysaccharide_Lyase_1"/>
</dbReference>
<accession>A0ABW4QS90</accession>
<evidence type="ECO:0000256" key="2">
    <source>
        <dbReference type="ARBA" id="ARBA00023180"/>
    </source>
</evidence>